<keyword evidence="5 9" id="KW-1133">Transmembrane helix</keyword>
<reference evidence="12" key="1">
    <citation type="submission" date="2022-07" db="EMBL/GenBank/DDBJ databases">
        <title>Draft genome sequence of Zalerion maritima ATCC 34329, a (micro)plastics degrading marine fungus.</title>
        <authorList>
            <person name="Paco A."/>
            <person name="Goncalves M.F.M."/>
            <person name="Rocha-Santos T.A.P."/>
            <person name="Alves A."/>
        </authorList>
    </citation>
    <scope>NUCLEOTIDE SEQUENCE</scope>
    <source>
        <strain evidence="12">ATCC 34329</strain>
    </source>
</reference>
<comment type="caution">
    <text evidence="12">The sequence shown here is derived from an EMBL/GenBank/DDBJ whole genome shotgun (WGS) entry which is preliminary data.</text>
</comment>
<feature type="transmembrane region" description="Helical" evidence="9">
    <location>
        <begin position="341"/>
        <end position="359"/>
    </location>
</feature>
<feature type="transmembrane region" description="Helical" evidence="9">
    <location>
        <begin position="648"/>
        <end position="671"/>
    </location>
</feature>
<feature type="transmembrane region" description="Helical" evidence="9">
    <location>
        <begin position="433"/>
        <end position="451"/>
    </location>
</feature>
<feature type="transmembrane region" description="Helical" evidence="9">
    <location>
        <begin position="717"/>
        <end position="735"/>
    </location>
</feature>
<evidence type="ECO:0000256" key="1">
    <source>
        <dbReference type="ARBA" id="ARBA00004141"/>
    </source>
</evidence>
<dbReference type="GO" id="GO:0016020">
    <property type="term" value="C:membrane"/>
    <property type="evidence" value="ECO:0007669"/>
    <property type="project" value="UniProtKB-SubCell"/>
</dbReference>
<dbReference type="GO" id="GO:1904679">
    <property type="term" value="P:myo-inositol import across plasma membrane"/>
    <property type="evidence" value="ECO:0007669"/>
    <property type="project" value="TreeGrafter"/>
</dbReference>
<feature type="region of interest" description="Disordered" evidence="8">
    <location>
        <begin position="1"/>
        <end position="26"/>
    </location>
</feature>
<evidence type="ECO:0000259" key="10">
    <source>
        <dbReference type="PROSITE" id="PS50850"/>
    </source>
</evidence>
<dbReference type="PROSITE" id="PS52004">
    <property type="entry name" value="KS3_2"/>
    <property type="match status" value="1"/>
</dbReference>
<dbReference type="FunFam" id="1.20.1250.20:FF:000073">
    <property type="entry name" value="MFS myo-inositol transporter, putative"/>
    <property type="match status" value="1"/>
</dbReference>
<organism evidence="12 13">
    <name type="scientific">Zalerion maritima</name>
    <dbReference type="NCBI Taxonomy" id="339359"/>
    <lineage>
        <taxon>Eukaryota</taxon>
        <taxon>Fungi</taxon>
        <taxon>Dikarya</taxon>
        <taxon>Ascomycota</taxon>
        <taxon>Pezizomycotina</taxon>
        <taxon>Sordariomycetes</taxon>
        <taxon>Lulworthiomycetidae</taxon>
        <taxon>Lulworthiales</taxon>
        <taxon>Lulworthiaceae</taxon>
        <taxon>Zalerion</taxon>
    </lineage>
</organism>
<feature type="transmembrane region" description="Helical" evidence="9">
    <location>
        <begin position="546"/>
        <end position="565"/>
    </location>
</feature>
<sequence>MHETGTQAGDVPEMSSVFSTPGSSRSVTKPLYVGDVKANVGHGGAAAGVTSVIKSLLMFKENSIPPRAGIKTRISPKFPSLDKAHICLARSDIPYPHSAEPTRILVNNFGATTAGFLWNSNVSPPEDVMDMSTGCDALRTESKLLGGRQYLCHVHAEIINDGSAFICGVTLLDDSGVAALGEGVKIDSLIGIVIVGAVRENTGIEVWRAYAEEMQSRKLCPSRIDTMSISANAPLIHNAEPEEDDDFQLETGSEATGGDDDAVASPSLFVWLLTLSAGISGLLFGYDTGVISATLVSTGTGLSNRVLTDLDKSLITSCTSLFALFICPFSSALADSLGRKRVIAIADVLFVLGAVVQAWSTTVFVMVVGRSIVGAAVGAASFVTPLFIAELAPSNYRGRLVTMNVLSITLGQVIAYIIGWAFAEYGDETGWRWMVGLGAVPALLQAALVFLMPETPRWLVKAGRITEAKQVIARVAGNGPHAARAADSVLKAIELEVEEEDRARRLRHRRGHPRMPLLDAWDELISVPGNRRALAIACLLQGLQQLCGFNSLMYFSATIFTMLGFRSPTLTSLVVAVTNFAFTVAALLLIDRVGRRRILLYSVPFMVIGLLLSAYGFSDMYLPETENAPNPDPSQDPGVSSTTSQGSALLILISIMIYVAAYALGLGNVPWMQSELFPLTVRSLGSGIATGTNWGSNFVIGLTFLPLMNALTPSWTFVLYAGICAVGLGFIWRIYPETAGLSLEEATGLLENGWGVR</sequence>
<dbReference type="InterPro" id="IPR016039">
    <property type="entry name" value="Thiolase-like"/>
</dbReference>
<feature type="transmembrane region" description="Helical" evidence="9">
    <location>
        <begin position="314"/>
        <end position="334"/>
    </location>
</feature>
<evidence type="ECO:0000256" key="6">
    <source>
        <dbReference type="ARBA" id="ARBA00023136"/>
    </source>
</evidence>
<comment type="catalytic activity">
    <reaction evidence="7">
        <text>myo-inositol(out) + H(+)(out) = myo-inositol(in) + H(+)(in)</text>
        <dbReference type="Rhea" id="RHEA:60364"/>
        <dbReference type="ChEBI" id="CHEBI:15378"/>
        <dbReference type="ChEBI" id="CHEBI:17268"/>
    </reaction>
</comment>
<dbReference type="GO" id="GO:0016746">
    <property type="term" value="F:acyltransferase activity"/>
    <property type="evidence" value="ECO:0007669"/>
    <property type="project" value="InterPro"/>
</dbReference>
<dbReference type="InterPro" id="IPR036259">
    <property type="entry name" value="MFS_trans_sf"/>
</dbReference>
<dbReference type="NCBIfam" id="TIGR00879">
    <property type="entry name" value="SP"/>
    <property type="match status" value="1"/>
</dbReference>
<keyword evidence="4 9" id="KW-0812">Transmembrane</keyword>
<feature type="transmembrane region" description="Helical" evidence="9">
    <location>
        <begin position="683"/>
        <end position="705"/>
    </location>
</feature>
<feature type="transmembrane region" description="Helical" evidence="9">
    <location>
        <begin position="268"/>
        <end position="286"/>
    </location>
</feature>
<feature type="transmembrane region" description="Helical" evidence="9">
    <location>
        <begin position="400"/>
        <end position="421"/>
    </location>
</feature>
<dbReference type="Gene3D" id="1.20.1250.20">
    <property type="entry name" value="MFS general substrate transporter like domains"/>
    <property type="match status" value="1"/>
</dbReference>
<dbReference type="InterPro" id="IPR003663">
    <property type="entry name" value="Sugar/inositol_transpt"/>
</dbReference>
<dbReference type="PANTHER" id="PTHR48020">
    <property type="entry name" value="PROTON MYO-INOSITOL COTRANSPORTER"/>
    <property type="match status" value="1"/>
</dbReference>
<dbReference type="Proteomes" id="UP001201980">
    <property type="component" value="Unassembled WGS sequence"/>
</dbReference>
<dbReference type="AlphaFoldDB" id="A0AAD5RTY0"/>
<feature type="domain" description="Major facilitator superfamily (MFS) profile" evidence="10">
    <location>
        <begin position="273"/>
        <end position="739"/>
    </location>
</feature>
<dbReference type="Gene3D" id="3.40.47.10">
    <property type="match status" value="1"/>
</dbReference>
<dbReference type="InterPro" id="IPR050814">
    <property type="entry name" value="Myo-inositol_Transporter"/>
</dbReference>
<evidence type="ECO:0000256" key="9">
    <source>
        <dbReference type="SAM" id="Phobius"/>
    </source>
</evidence>
<gene>
    <name evidence="12" type="ORF">MKZ38_009963</name>
</gene>
<evidence type="ECO:0000256" key="8">
    <source>
        <dbReference type="SAM" id="MobiDB-lite"/>
    </source>
</evidence>
<dbReference type="InterPro" id="IPR005829">
    <property type="entry name" value="Sugar_transporter_CS"/>
</dbReference>
<evidence type="ECO:0000313" key="12">
    <source>
        <dbReference type="EMBL" id="KAJ2903386.1"/>
    </source>
</evidence>
<dbReference type="EMBL" id="JAKWBI020000082">
    <property type="protein sequence ID" value="KAJ2903386.1"/>
    <property type="molecule type" value="Genomic_DNA"/>
</dbReference>
<feature type="domain" description="Ketosynthase family 3 (KS3)" evidence="11">
    <location>
        <begin position="1"/>
        <end position="122"/>
    </location>
</feature>
<dbReference type="InterPro" id="IPR014031">
    <property type="entry name" value="Ketoacyl_synth_C"/>
</dbReference>
<feature type="transmembrane region" description="Helical" evidence="9">
    <location>
        <begin position="598"/>
        <end position="617"/>
    </location>
</feature>
<dbReference type="SUPFAM" id="SSF103473">
    <property type="entry name" value="MFS general substrate transporter"/>
    <property type="match status" value="1"/>
</dbReference>
<keyword evidence="6 9" id="KW-0472">Membrane</keyword>
<evidence type="ECO:0000313" key="13">
    <source>
        <dbReference type="Proteomes" id="UP001201980"/>
    </source>
</evidence>
<feature type="compositionally biased region" description="Polar residues" evidence="8">
    <location>
        <begin position="16"/>
        <end position="26"/>
    </location>
</feature>
<feature type="transmembrane region" description="Helical" evidence="9">
    <location>
        <begin position="571"/>
        <end position="591"/>
    </location>
</feature>
<evidence type="ECO:0000256" key="3">
    <source>
        <dbReference type="ARBA" id="ARBA00022448"/>
    </source>
</evidence>
<feature type="transmembrane region" description="Helical" evidence="9">
    <location>
        <begin position="365"/>
        <end position="388"/>
    </location>
</feature>
<comment type="subcellular location">
    <subcellularLocation>
        <location evidence="1">Membrane</location>
        <topology evidence="1">Multi-pass membrane protein</topology>
    </subcellularLocation>
</comment>
<name>A0AAD5RTY0_9PEZI</name>
<keyword evidence="13" id="KW-1185">Reference proteome</keyword>
<dbReference type="PROSITE" id="PS00217">
    <property type="entry name" value="SUGAR_TRANSPORT_2"/>
    <property type="match status" value="1"/>
</dbReference>
<dbReference type="InterPro" id="IPR020841">
    <property type="entry name" value="PKS_Beta-ketoAc_synthase_dom"/>
</dbReference>
<evidence type="ECO:0000256" key="7">
    <source>
        <dbReference type="ARBA" id="ARBA00049119"/>
    </source>
</evidence>
<evidence type="ECO:0000259" key="11">
    <source>
        <dbReference type="PROSITE" id="PS52004"/>
    </source>
</evidence>
<dbReference type="Pfam" id="PF00083">
    <property type="entry name" value="Sugar_tr"/>
    <property type="match status" value="1"/>
</dbReference>
<keyword evidence="3" id="KW-0813">Transport</keyword>
<dbReference type="PROSITE" id="PS50850">
    <property type="entry name" value="MFS"/>
    <property type="match status" value="1"/>
</dbReference>
<dbReference type="GO" id="GO:0005366">
    <property type="term" value="F:myo-inositol:proton symporter activity"/>
    <property type="evidence" value="ECO:0007669"/>
    <property type="project" value="TreeGrafter"/>
</dbReference>
<dbReference type="Pfam" id="PF02801">
    <property type="entry name" value="Ketoacyl-synt_C"/>
    <property type="match status" value="1"/>
</dbReference>
<dbReference type="SUPFAM" id="SSF53901">
    <property type="entry name" value="Thiolase-like"/>
    <property type="match status" value="1"/>
</dbReference>
<dbReference type="PANTHER" id="PTHR48020:SF12">
    <property type="entry name" value="PROTON MYO-INOSITOL COTRANSPORTER"/>
    <property type="match status" value="1"/>
</dbReference>
<comment type="similarity">
    <text evidence="2">Belongs to the major facilitator superfamily. Sugar transporter (TC 2.A.1.1) family.</text>
</comment>
<proteinExistence type="inferred from homology"/>
<evidence type="ECO:0000256" key="5">
    <source>
        <dbReference type="ARBA" id="ARBA00022989"/>
    </source>
</evidence>
<evidence type="ECO:0000256" key="2">
    <source>
        <dbReference type="ARBA" id="ARBA00010992"/>
    </source>
</evidence>
<dbReference type="InterPro" id="IPR020846">
    <property type="entry name" value="MFS_dom"/>
</dbReference>
<protein>
    <submittedName>
        <fullName evidence="12">Myo-inositol transporter 1 protein</fullName>
    </submittedName>
</protein>
<dbReference type="PROSITE" id="PS00216">
    <property type="entry name" value="SUGAR_TRANSPORT_1"/>
    <property type="match status" value="2"/>
</dbReference>
<dbReference type="InterPro" id="IPR005828">
    <property type="entry name" value="MFS_sugar_transport-like"/>
</dbReference>
<evidence type="ECO:0000256" key="4">
    <source>
        <dbReference type="ARBA" id="ARBA00022692"/>
    </source>
</evidence>
<accession>A0AAD5RTY0</accession>
<dbReference type="PRINTS" id="PR00171">
    <property type="entry name" value="SUGRTRNSPORT"/>
</dbReference>